<sequence>MLRNRRRETGMSEAAPRGQAERAEETRDLLVRTAIRLFAEKGVNGVSLRAVGEAAGQKNTAAVHYHFGDRDRLLMAAVDRILAALAEPVDAGTASLVRVDRAFCDRSGIHAVLAALFLPMVTLPLRHPAWGSDAVKLLSRVVTGEAGQIAQEFSEKVNLHNDRIIDELSARSGLTGRDHLAARLDFAFVSILAVLASAEFLRPLVGETELRQRYLAEVPQLLDFVACGFGGQGYA</sequence>
<dbReference type="SUPFAM" id="SSF46689">
    <property type="entry name" value="Homeodomain-like"/>
    <property type="match status" value="1"/>
</dbReference>
<evidence type="ECO:0000256" key="2">
    <source>
        <dbReference type="ARBA" id="ARBA00023125"/>
    </source>
</evidence>
<comment type="caution">
    <text evidence="7">The sequence shown here is derived from an EMBL/GenBank/DDBJ whole genome shotgun (WGS) entry which is preliminary data.</text>
</comment>
<evidence type="ECO:0000259" key="6">
    <source>
        <dbReference type="PROSITE" id="PS50977"/>
    </source>
</evidence>
<dbReference type="PANTHER" id="PTHR30055">
    <property type="entry name" value="HTH-TYPE TRANSCRIPTIONAL REGULATOR RUTR"/>
    <property type="match status" value="1"/>
</dbReference>
<keyword evidence="1" id="KW-0805">Transcription regulation</keyword>
<protein>
    <submittedName>
        <fullName evidence="7">TetR/AcrR family transcriptional regulator</fullName>
    </submittedName>
</protein>
<name>A0A6M1UAK3_9RHOB</name>
<keyword evidence="3" id="KW-0804">Transcription</keyword>
<dbReference type="PANTHER" id="PTHR30055:SF234">
    <property type="entry name" value="HTH-TYPE TRANSCRIPTIONAL REGULATOR BETI"/>
    <property type="match status" value="1"/>
</dbReference>
<accession>A0A6M1UAK3</accession>
<dbReference type="PROSITE" id="PS50977">
    <property type="entry name" value="HTH_TETR_2"/>
    <property type="match status" value="1"/>
</dbReference>
<evidence type="ECO:0000313" key="7">
    <source>
        <dbReference type="EMBL" id="NGQ92903.1"/>
    </source>
</evidence>
<keyword evidence="8" id="KW-1185">Reference proteome</keyword>
<comment type="caution">
    <text evidence="4">Lacks conserved residue(s) required for the propagation of feature annotation.</text>
</comment>
<organism evidence="7 8">
    <name type="scientific">Paragemmobacter kunshanensis</name>
    <dbReference type="NCBI Taxonomy" id="2583234"/>
    <lineage>
        <taxon>Bacteria</taxon>
        <taxon>Pseudomonadati</taxon>
        <taxon>Pseudomonadota</taxon>
        <taxon>Alphaproteobacteria</taxon>
        <taxon>Rhodobacterales</taxon>
        <taxon>Paracoccaceae</taxon>
        <taxon>Paragemmobacter</taxon>
    </lineage>
</organism>
<feature type="domain" description="HTH tetR-type" evidence="6">
    <location>
        <begin position="24"/>
        <end position="85"/>
    </location>
</feature>
<dbReference type="AlphaFoldDB" id="A0A6M1UAK3"/>
<dbReference type="Proteomes" id="UP000474758">
    <property type="component" value="Unassembled WGS sequence"/>
</dbReference>
<dbReference type="Pfam" id="PF00440">
    <property type="entry name" value="TetR_N"/>
    <property type="match status" value="1"/>
</dbReference>
<evidence type="ECO:0000256" key="4">
    <source>
        <dbReference type="PROSITE-ProRule" id="PRU00335"/>
    </source>
</evidence>
<evidence type="ECO:0000313" key="8">
    <source>
        <dbReference type="Proteomes" id="UP000474758"/>
    </source>
</evidence>
<dbReference type="GO" id="GO:0000976">
    <property type="term" value="F:transcription cis-regulatory region binding"/>
    <property type="evidence" value="ECO:0007669"/>
    <property type="project" value="TreeGrafter"/>
</dbReference>
<dbReference type="InterPro" id="IPR050109">
    <property type="entry name" value="HTH-type_TetR-like_transc_reg"/>
</dbReference>
<dbReference type="InterPro" id="IPR009057">
    <property type="entry name" value="Homeodomain-like_sf"/>
</dbReference>
<dbReference type="InterPro" id="IPR001647">
    <property type="entry name" value="HTH_TetR"/>
</dbReference>
<gene>
    <name evidence="7" type="ORF">G5V65_18585</name>
</gene>
<dbReference type="GO" id="GO:0003700">
    <property type="term" value="F:DNA-binding transcription factor activity"/>
    <property type="evidence" value="ECO:0007669"/>
    <property type="project" value="TreeGrafter"/>
</dbReference>
<reference evidence="7 8" key="1">
    <citation type="submission" date="2020-02" db="EMBL/GenBank/DDBJ databases">
        <title>Rhodobacter translucens sp. nov., a novel bacterium isolated from activated sludge.</title>
        <authorList>
            <person name="Liu J."/>
        </authorList>
    </citation>
    <scope>NUCLEOTIDE SEQUENCE [LARGE SCALE GENOMIC DNA]</scope>
    <source>
        <strain evidence="7 8">HX-7-19</strain>
    </source>
</reference>
<evidence type="ECO:0000256" key="1">
    <source>
        <dbReference type="ARBA" id="ARBA00023015"/>
    </source>
</evidence>
<dbReference type="EMBL" id="JAALFE010000025">
    <property type="protein sequence ID" value="NGQ92903.1"/>
    <property type="molecule type" value="Genomic_DNA"/>
</dbReference>
<dbReference type="Gene3D" id="1.10.357.10">
    <property type="entry name" value="Tetracycline Repressor, domain 2"/>
    <property type="match status" value="1"/>
</dbReference>
<evidence type="ECO:0000256" key="5">
    <source>
        <dbReference type="SAM" id="MobiDB-lite"/>
    </source>
</evidence>
<proteinExistence type="predicted"/>
<evidence type="ECO:0000256" key="3">
    <source>
        <dbReference type="ARBA" id="ARBA00023163"/>
    </source>
</evidence>
<keyword evidence="2 4" id="KW-0238">DNA-binding</keyword>
<feature type="region of interest" description="Disordered" evidence="5">
    <location>
        <begin position="1"/>
        <end position="24"/>
    </location>
</feature>